<feature type="compositionally biased region" description="Low complexity" evidence="1">
    <location>
        <begin position="30"/>
        <end position="42"/>
    </location>
</feature>
<dbReference type="AlphaFoldDB" id="A0A371GYJ8"/>
<keyword evidence="3" id="KW-1185">Reference proteome</keyword>
<protein>
    <recommendedName>
        <fullName evidence="4">Retrotransposon gag domain-containing protein</fullName>
    </recommendedName>
</protein>
<feature type="compositionally biased region" description="Basic residues" evidence="1">
    <location>
        <begin position="59"/>
        <end position="68"/>
    </location>
</feature>
<accession>A0A371GYJ8</accession>
<name>A0A371GYJ8_MUCPR</name>
<feature type="region of interest" description="Disordered" evidence="1">
    <location>
        <begin position="1"/>
        <end position="79"/>
    </location>
</feature>
<evidence type="ECO:0000256" key="1">
    <source>
        <dbReference type="SAM" id="MobiDB-lite"/>
    </source>
</evidence>
<feature type="compositionally biased region" description="Basic and acidic residues" evidence="1">
    <location>
        <begin position="17"/>
        <end position="26"/>
    </location>
</feature>
<proteinExistence type="predicted"/>
<organism evidence="2 3">
    <name type="scientific">Mucuna pruriens</name>
    <name type="common">Velvet bean</name>
    <name type="synonym">Dolichos pruriens</name>
    <dbReference type="NCBI Taxonomy" id="157652"/>
    <lineage>
        <taxon>Eukaryota</taxon>
        <taxon>Viridiplantae</taxon>
        <taxon>Streptophyta</taxon>
        <taxon>Embryophyta</taxon>
        <taxon>Tracheophyta</taxon>
        <taxon>Spermatophyta</taxon>
        <taxon>Magnoliopsida</taxon>
        <taxon>eudicotyledons</taxon>
        <taxon>Gunneridae</taxon>
        <taxon>Pentapetalae</taxon>
        <taxon>rosids</taxon>
        <taxon>fabids</taxon>
        <taxon>Fabales</taxon>
        <taxon>Fabaceae</taxon>
        <taxon>Papilionoideae</taxon>
        <taxon>50 kb inversion clade</taxon>
        <taxon>NPAAA clade</taxon>
        <taxon>indigoferoid/millettioid clade</taxon>
        <taxon>Phaseoleae</taxon>
        <taxon>Mucuna</taxon>
    </lineage>
</organism>
<gene>
    <name evidence="2" type="ORF">CR513_21806</name>
</gene>
<evidence type="ECO:0000313" key="3">
    <source>
        <dbReference type="Proteomes" id="UP000257109"/>
    </source>
</evidence>
<reference evidence="2" key="1">
    <citation type="submission" date="2018-05" db="EMBL/GenBank/DDBJ databases">
        <title>Draft genome of Mucuna pruriens seed.</title>
        <authorList>
            <person name="Nnadi N.E."/>
            <person name="Vos R."/>
            <person name="Hasami M.H."/>
            <person name="Devisetty U.K."/>
            <person name="Aguiy J.C."/>
        </authorList>
    </citation>
    <scope>NUCLEOTIDE SEQUENCE [LARGE SCALE GENOMIC DNA]</scope>
    <source>
        <strain evidence="2">JCA_2017</strain>
    </source>
</reference>
<feature type="compositionally biased region" description="Basic and acidic residues" evidence="1">
    <location>
        <begin position="43"/>
        <end position="58"/>
    </location>
</feature>
<sequence length="123" mass="14710">IQNKTKAHAPKIRSWNKRQEKEEERKSKKYVSSSSSDDVGSYRSHERDKHVKGLDKTKAHAPKIRSWNKRQEKEEERKSKKYELKVYQNLECSNYEDLIKVKLIALSFEGYTLVWWNEIALQI</sequence>
<dbReference type="EMBL" id="QJKJ01004081">
    <property type="protein sequence ID" value="RDX95638.1"/>
    <property type="molecule type" value="Genomic_DNA"/>
</dbReference>
<feature type="compositionally biased region" description="Basic and acidic residues" evidence="1">
    <location>
        <begin position="69"/>
        <end position="79"/>
    </location>
</feature>
<evidence type="ECO:0000313" key="2">
    <source>
        <dbReference type="EMBL" id="RDX95638.1"/>
    </source>
</evidence>
<evidence type="ECO:0008006" key="4">
    <source>
        <dbReference type="Google" id="ProtNLM"/>
    </source>
</evidence>
<dbReference type="Proteomes" id="UP000257109">
    <property type="component" value="Unassembled WGS sequence"/>
</dbReference>
<feature type="non-terminal residue" evidence="2">
    <location>
        <position position="1"/>
    </location>
</feature>
<comment type="caution">
    <text evidence="2">The sequence shown here is derived from an EMBL/GenBank/DDBJ whole genome shotgun (WGS) entry which is preliminary data.</text>
</comment>
<feature type="compositionally biased region" description="Basic residues" evidence="1">
    <location>
        <begin position="1"/>
        <end position="16"/>
    </location>
</feature>